<dbReference type="Gene3D" id="3.40.630.30">
    <property type="match status" value="1"/>
</dbReference>
<evidence type="ECO:0000313" key="4">
    <source>
        <dbReference type="EMBL" id="BDP42014.1"/>
    </source>
</evidence>
<proteinExistence type="predicted"/>
<keyword evidence="1" id="KW-0808">Transferase</keyword>
<evidence type="ECO:0000256" key="1">
    <source>
        <dbReference type="ARBA" id="ARBA00022679"/>
    </source>
</evidence>
<feature type="domain" description="N-acetyltransferase" evidence="3">
    <location>
        <begin position="54"/>
        <end position="263"/>
    </location>
</feature>
<dbReference type="Pfam" id="PF00583">
    <property type="entry name" value="Acetyltransf_1"/>
    <property type="match status" value="1"/>
</dbReference>
<accession>A0ABN6RJI1</accession>
<dbReference type="InterPro" id="IPR016181">
    <property type="entry name" value="Acyl_CoA_acyltransferase"/>
</dbReference>
<keyword evidence="2" id="KW-0012">Acyltransferase</keyword>
<keyword evidence="5" id="KW-1185">Reference proteome</keyword>
<dbReference type="EMBL" id="AP026560">
    <property type="protein sequence ID" value="BDP42014.1"/>
    <property type="molecule type" value="Genomic_DNA"/>
</dbReference>
<evidence type="ECO:0000256" key="2">
    <source>
        <dbReference type="ARBA" id="ARBA00023315"/>
    </source>
</evidence>
<dbReference type="PROSITE" id="PS51186">
    <property type="entry name" value="GNAT"/>
    <property type="match status" value="1"/>
</dbReference>
<dbReference type="SUPFAM" id="SSF55729">
    <property type="entry name" value="Acyl-CoA N-acyltransferases (Nat)"/>
    <property type="match status" value="1"/>
</dbReference>
<evidence type="ECO:0000259" key="3">
    <source>
        <dbReference type="PROSITE" id="PS51186"/>
    </source>
</evidence>
<dbReference type="InterPro" id="IPR050832">
    <property type="entry name" value="Bact_Acetyltransf"/>
</dbReference>
<dbReference type="InterPro" id="IPR000182">
    <property type="entry name" value="GNAT_dom"/>
</dbReference>
<protein>
    <submittedName>
        <fullName evidence="4">N-acetyltransferase</fullName>
    </submittedName>
</protein>
<organism evidence="4 5">
    <name type="scientific">Deinococcus aetherius</name>
    <dbReference type="NCBI Taxonomy" id="200252"/>
    <lineage>
        <taxon>Bacteria</taxon>
        <taxon>Thermotogati</taxon>
        <taxon>Deinococcota</taxon>
        <taxon>Deinococci</taxon>
        <taxon>Deinococcales</taxon>
        <taxon>Deinococcaceae</taxon>
        <taxon>Deinococcus</taxon>
    </lineage>
</organism>
<reference evidence="4" key="1">
    <citation type="submission" date="2022-07" db="EMBL/GenBank/DDBJ databases">
        <title>Complete Genome Sequence of the Radioresistant Bacterium Deinococcus aetherius ST0316, Isolated from the Air Dust collected in Lower Stratosphere above Japan.</title>
        <authorList>
            <person name="Satoh K."/>
            <person name="Hagiwara K."/>
            <person name="Katsumata K."/>
            <person name="Kubo A."/>
            <person name="Yokobori S."/>
            <person name="Yamagishi A."/>
            <person name="Oono Y."/>
            <person name="Narumi I."/>
        </authorList>
    </citation>
    <scope>NUCLEOTIDE SEQUENCE</scope>
    <source>
        <strain evidence="4">ST0316</strain>
    </source>
</reference>
<sequence length="267" mass="28636">MGTLLGRLGGRAEGLAPAGKKLWTGFNLPRARVGTGARRPTPALRLGRMFAPALTLRPVRPADSGALAHVAYETAFFGESAARFFPSRPLFAALWVAPYLTPGGGGVGFVAERQGGEVVGYILGSVDRGRYSHALAAQVPGLLGRLVTGRLPGAWPSLRYLLRSTFYGVPHPPADLYPAHLHLNLLASARGLGAGGALLDAYLSELRARRVPGVQLSTTRRNAAAVHLYERRGFRVWAAQQTPLWTPWTGQAEEQVTMALDLTRGWA</sequence>
<name>A0ABN6RJI1_9DEIO</name>
<evidence type="ECO:0000313" key="5">
    <source>
        <dbReference type="Proteomes" id="UP001064971"/>
    </source>
</evidence>
<dbReference type="Proteomes" id="UP001064971">
    <property type="component" value="Chromosome"/>
</dbReference>
<gene>
    <name evidence="4" type="ORF">DAETH_19830</name>
</gene>
<dbReference type="PANTHER" id="PTHR43877">
    <property type="entry name" value="AMINOALKYLPHOSPHONATE N-ACETYLTRANSFERASE-RELATED-RELATED"/>
    <property type="match status" value="1"/>
</dbReference>